<sequence length="400" mass="45934">MKGEFSSDDLKQLFALLSEKHPDGGAKPPPRRVFTEAEQRLLENDSIERSDFQDLVSATDRRAWGQAGHYAPALAAYFRISEASLCRKPQHVDDQVLLFQGFCAVDAVALLIYMESLGFRVFPERLVAKLKKRLINKPVMTESEYRIWTYEQSRKRQKQVIKSSAIVRPGFPETKSHKDQAGNRVTLTLQGEEALYLEVRGARYREIRNDFKVCEYCGFGYLASSRSDRVAHRSIHRATKRVLDPPPNRLFAGKLTAGFAGEEVGPQQPQWMHREVFRRAARFREDFGYDFIQWPGNGTAKASVDWRGHLIPAGQDGTIAGACAFSRRTEADQYGSEWALAWIWLAPSYRRQGLVRARWPRFLELYGDFWIERPLSSEMEAFVRVHGSELQKRWLKENGA</sequence>
<dbReference type="Pfam" id="PF00583">
    <property type="entry name" value="Acetyltransf_1"/>
    <property type="match status" value="1"/>
</dbReference>
<dbReference type="KEGG" id="pnt:G5B91_34740"/>
<organism evidence="2 3">
    <name type="scientific">Pseudomonas nitroreducens</name>
    <dbReference type="NCBI Taxonomy" id="46680"/>
    <lineage>
        <taxon>Bacteria</taxon>
        <taxon>Pseudomonadati</taxon>
        <taxon>Pseudomonadota</taxon>
        <taxon>Gammaproteobacteria</taxon>
        <taxon>Pseudomonadales</taxon>
        <taxon>Pseudomonadaceae</taxon>
        <taxon>Pseudomonas</taxon>
    </lineage>
</organism>
<dbReference type="RefSeq" id="WP_024765045.1">
    <property type="nucleotide sequence ID" value="NZ_CP049142.1"/>
</dbReference>
<keyword evidence="2" id="KW-0614">Plasmid</keyword>
<protein>
    <recommendedName>
        <fullName evidence="1">N-acetyltransferase domain-containing protein</fullName>
    </recommendedName>
</protein>
<geneLocation type="plasmid" evidence="3">
    <name>ppnihbp1_1</name>
</geneLocation>
<dbReference type="Gene3D" id="3.40.630.30">
    <property type="match status" value="1"/>
</dbReference>
<reference evidence="2 3" key="1">
    <citation type="submission" date="2020-02" db="EMBL/GenBank/DDBJ databases">
        <title>Integrative conjugative elements (ICEs) and plasmids drive adaptation of Pseudomonas nitroreducens strain HBP1 to wastewater environment.</title>
        <authorList>
            <person name="Sentchilo V."/>
            <person name="Carraro N."/>
            <person name="Bertelli C."/>
            <person name="van der Meer J.R."/>
        </authorList>
    </citation>
    <scope>NUCLEOTIDE SEQUENCE [LARGE SCALE GENOMIC DNA]</scope>
    <source>
        <strain evidence="2 3">HBP1</strain>
        <plasmid evidence="3">ppnihbp1_1</plasmid>
    </source>
</reference>
<dbReference type="Proteomes" id="UP000501063">
    <property type="component" value="Plasmid pPniHBP1_1"/>
</dbReference>
<evidence type="ECO:0000259" key="1">
    <source>
        <dbReference type="Pfam" id="PF00583"/>
    </source>
</evidence>
<feature type="domain" description="N-acetyltransferase" evidence="1">
    <location>
        <begin position="291"/>
        <end position="356"/>
    </location>
</feature>
<gene>
    <name evidence="2" type="ORF">G5B91_34740</name>
</gene>
<dbReference type="InterPro" id="IPR000182">
    <property type="entry name" value="GNAT_dom"/>
</dbReference>
<proteinExistence type="predicted"/>
<dbReference type="AlphaFoldDB" id="A0A6G6JAJ2"/>
<evidence type="ECO:0000313" key="3">
    <source>
        <dbReference type="Proteomes" id="UP000501063"/>
    </source>
</evidence>
<name>A0A6G6JAJ2_PSENT</name>
<accession>A0A6G6JAJ2</accession>
<dbReference type="InterPro" id="IPR016181">
    <property type="entry name" value="Acyl_CoA_acyltransferase"/>
</dbReference>
<dbReference type="EMBL" id="CP049142">
    <property type="protein sequence ID" value="QIE91491.1"/>
    <property type="molecule type" value="Genomic_DNA"/>
</dbReference>
<dbReference type="SUPFAM" id="SSF55729">
    <property type="entry name" value="Acyl-CoA N-acyltransferases (Nat)"/>
    <property type="match status" value="1"/>
</dbReference>
<dbReference type="GO" id="GO:0016747">
    <property type="term" value="F:acyltransferase activity, transferring groups other than amino-acyl groups"/>
    <property type="evidence" value="ECO:0007669"/>
    <property type="project" value="InterPro"/>
</dbReference>
<evidence type="ECO:0000313" key="2">
    <source>
        <dbReference type="EMBL" id="QIE91491.1"/>
    </source>
</evidence>